<evidence type="ECO:0000256" key="11">
    <source>
        <dbReference type="RuleBase" id="RU003780"/>
    </source>
</evidence>
<keyword evidence="6 9" id="KW-0227">DNA damage</keyword>
<evidence type="ECO:0000256" key="3">
    <source>
        <dbReference type="ARBA" id="ARBA00008184"/>
    </source>
</evidence>
<comment type="similarity">
    <text evidence="3 9 11">Belongs to the uracil-DNA glycosylase (UDG) superfamily. UNG family.</text>
</comment>
<comment type="function">
    <text evidence="2 9 11">Excises uracil residues from the DNA which can arise as a result of misincorporation of dUMP residues by DNA polymerase or due to deamination of cytosine.</text>
</comment>
<dbReference type="Pfam" id="PF03167">
    <property type="entry name" value="UDG"/>
    <property type="match status" value="1"/>
</dbReference>
<name>A0A1C3YAZ5_9HYPH</name>
<dbReference type="InterPro" id="IPR036895">
    <property type="entry name" value="Uracil-DNA_glycosylase-like_sf"/>
</dbReference>
<dbReference type="EMBL" id="FMAJ01000021">
    <property type="protein sequence ID" value="SCB61630.1"/>
    <property type="molecule type" value="Genomic_DNA"/>
</dbReference>
<keyword evidence="7 9" id="KW-0378">Hydrolase</keyword>
<evidence type="ECO:0000256" key="9">
    <source>
        <dbReference type="HAMAP-Rule" id="MF_00148"/>
    </source>
</evidence>
<dbReference type="STRING" id="1138170.GA0061105_1216"/>
<dbReference type="NCBIfam" id="NF003588">
    <property type="entry name" value="PRK05254.1-1"/>
    <property type="match status" value="1"/>
</dbReference>
<gene>
    <name evidence="9" type="primary">ung</name>
    <name evidence="13" type="ORF">GA0061105_1216</name>
</gene>
<dbReference type="NCBIfam" id="NF003591">
    <property type="entry name" value="PRK05254.1-4"/>
    <property type="match status" value="1"/>
</dbReference>
<evidence type="ECO:0000256" key="2">
    <source>
        <dbReference type="ARBA" id="ARBA00002631"/>
    </source>
</evidence>
<evidence type="ECO:0000256" key="7">
    <source>
        <dbReference type="ARBA" id="ARBA00022801"/>
    </source>
</evidence>
<organism evidence="13 14">
    <name type="scientific">Rhizobium aethiopicum</name>
    <dbReference type="NCBI Taxonomy" id="1138170"/>
    <lineage>
        <taxon>Bacteria</taxon>
        <taxon>Pseudomonadati</taxon>
        <taxon>Pseudomonadota</taxon>
        <taxon>Alphaproteobacteria</taxon>
        <taxon>Hyphomicrobiales</taxon>
        <taxon>Rhizobiaceae</taxon>
        <taxon>Rhizobium/Agrobacterium group</taxon>
        <taxon>Rhizobium</taxon>
    </lineage>
</organism>
<evidence type="ECO:0000256" key="6">
    <source>
        <dbReference type="ARBA" id="ARBA00022763"/>
    </source>
</evidence>
<evidence type="ECO:0000256" key="10">
    <source>
        <dbReference type="PROSITE-ProRule" id="PRU10072"/>
    </source>
</evidence>
<dbReference type="GO" id="GO:0097510">
    <property type="term" value="P:base-excision repair, AP site formation via deaminated base removal"/>
    <property type="evidence" value="ECO:0007669"/>
    <property type="project" value="TreeGrafter"/>
</dbReference>
<dbReference type="GO" id="GO:0004844">
    <property type="term" value="F:uracil DNA N-glycosylase activity"/>
    <property type="evidence" value="ECO:0007669"/>
    <property type="project" value="UniProtKB-UniRule"/>
</dbReference>
<dbReference type="NCBIfam" id="TIGR00628">
    <property type="entry name" value="ung"/>
    <property type="match status" value="1"/>
</dbReference>
<reference evidence="13 14" key="1">
    <citation type="submission" date="2016-08" db="EMBL/GenBank/DDBJ databases">
        <authorList>
            <person name="Seilhamer J.J."/>
        </authorList>
    </citation>
    <scope>NUCLEOTIDE SEQUENCE [LARGE SCALE GENOMIC DNA]</scope>
    <source>
        <strain evidence="13 14">HBR26</strain>
    </source>
</reference>
<evidence type="ECO:0000256" key="1">
    <source>
        <dbReference type="ARBA" id="ARBA00001400"/>
    </source>
</evidence>
<dbReference type="GO" id="GO:0005737">
    <property type="term" value="C:cytoplasm"/>
    <property type="evidence" value="ECO:0007669"/>
    <property type="project" value="UniProtKB-SubCell"/>
</dbReference>
<evidence type="ECO:0000256" key="8">
    <source>
        <dbReference type="ARBA" id="ARBA00023204"/>
    </source>
</evidence>
<evidence type="ECO:0000256" key="5">
    <source>
        <dbReference type="ARBA" id="ARBA00018429"/>
    </source>
</evidence>
<evidence type="ECO:0000256" key="4">
    <source>
        <dbReference type="ARBA" id="ARBA00012030"/>
    </source>
</evidence>
<keyword evidence="9" id="KW-0963">Cytoplasm</keyword>
<dbReference type="InterPro" id="IPR002043">
    <property type="entry name" value="UDG_fam1"/>
</dbReference>
<dbReference type="PANTHER" id="PTHR11264">
    <property type="entry name" value="URACIL-DNA GLYCOSYLASE"/>
    <property type="match status" value="1"/>
</dbReference>
<dbReference type="InterPro" id="IPR005122">
    <property type="entry name" value="Uracil-DNA_glycosylase-like"/>
</dbReference>
<dbReference type="FunFam" id="3.40.470.10:FF:000001">
    <property type="entry name" value="Uracil-DNA glycosylase"/>
    <property type="match status" value="1"/>
</dbReference>
<proteinExistence type="inferred from homology"/>
<sequence>MGRAAARPTGIATPAYFVRTVCPLFRLMLKGFLMSDTSVSLDESWKAALAGEFSSPYMQQLKSFLVAQKQVGKRIFPKGSEYFRALDLTPIANVKAVILGQDPYHGLGQAHGLCFSVRPGVRVPPSLVNIYKEMETDLGITPARHGFLEHWARQGVLLLNSVLTVEEGQAAAHQGKGWERFTDAVIRKVNDECESVVFMLWGSYAQRKAGFVDPARHLVLRAPHPSPLSAHNGFFGCKHFSRANAFLQSRGRAPIDWQLPADPHGA</sequence>
<evidence type="ECO:0000313" key="14">
    <source>
        <dbReference type="Proteomes" id="UP000198723"/>
    </source>
</evidence>
<feature type="domain" description="Uracil-DNA glycosylase-like" evidence="12">
    <location>
        <begin position="87"/>
        <end position="247"/>
    </location>
</feature>
<evidence type="ECO:0000259" key="12">
    <source>
        <dbReference type="SMART" id="SM00986"/>
    </source>
</evidence>
<dbReference type="PANTHER" id="PTHR11264:SF0">
    <property type="entry name" value="URACIL-DNA GLYCOSYLASE"/>
    <property type="match status" value="1"/>
</dbReference>
<dbReference type="PROSITE" id="PS00130">
    <property type="entry name" value="U_DNA_GLYCOSYLASE"/>
    <property type="match status" value="1"/>
</dbReference>
<feature type="active site" description="Proton acceptor" evidence="9 10">
    <location>
        <position position="102"/>
    </location>
</feature>
<keyword evidence="8 9" id="KW-0234">DNA repair</keyword>
<protein>
    <recommendedName>
        <fullName evidence="5 9">Uracil-DNA glycosylase</fullName>
        <shortName evidence="9">UDG</shortName>
        <ecNumber evidence="4 9">3.2.2.27</ecNumber>
    </recommendedName>
</protein>
<dbReference type="SMART" id="SM00986">
    <property type="entry name" value="UDG"/>
    <property type="match status" value="1"/>
</dbReference>
<dbReference type="SUPFAM" id="SSF52141">
    <property type="entry name" value="Uracil-DNA glycosylase-like"/>
    <property type="match status" value="1"/>
</dbReference>
<dbReference type="HAMAP" id="MF_00148">
    <property type="entry name" value="UDG"/>
    <property type="match status" value="1"/>
</dbReference>
<dbReference type="InterPro" id="IPR018085">
    <property type="entry name" value="Ura-DNA_Glyclase_AS"/>
</dbReference>
<comment type="catalytic activity">
    <reaction evidence="1 9 11">
        <text>Hydrolyzes single-stranded DNA or mismatched double-stranded DNA and polynucleotides, releasing free uracil.</text>
        <dbReference type="EC" id="3.2.2.27"/>
    </reaction>
</comment>
<dbReference type="CDD" id="cd10027">
    <property type="entry name" value="UDG-F1-like"/>
    <property type="match status" value="1"/>
</dbReference>
<dbReference type="NCBIfam" id="NF003592">
    <property type="entry name" value="PRK05254.1-5"/>
    <property type="match status" value="1"/>
</dbReference>
<dbReference type="SMART" id="SM00987">
    <property type="entry name" value="UreE_C"/>
    <property type="match status" value="1"/>
</dbReference>
<dbReference type="AlphaFoldDB" id="A0A1C3YAZ5"/>
<dbReference type="NCBIfam" id="NF003589">
    <property type="entry name" value="PRK05254.1-2"/>
    <property type="match status" value="1"/>
</dbReference>
<dbReference type="EC" id="3.2.2.27" evidence="4 9"/>
<evidence type="ECO:0000313" key="13">
    <source>
        <dbReference type="EMBL" id="SCB61630.1"/>
    </source>
</evidence>
<comment type="subcellular location">
    <subcellularLocation>
        <location evidence="9">Cytoplasm</location>
    </subcellularLocation>
</comment>
<dbReference type="Proteomes" id="UP000198723">
    <property type="component" value="Unassembled WGS sequence"/>
</dbReference>
<accession>A0A1C3YAZ5</accession>
<dbReference type="Gene3D" id="3.40.470.10">
    <property type="entry name" value="Uracil-DNA glycosylase-like domain"/>
    <property type="match status" value="1"/>
</dbReference>